<keyword evidence="3" id="KW-0378">Hydrolase</keyword>
<feature type="transmembrane region" description="Helical" evidence="1">
    <location>
        <begin position="335"/>
        <end position="353"/>
    </location>
</feature>
<dbReference type="EMBL" id="MWWS01000003">
    <property type="protein sequence ID" value="OZG50696.1"/>
    <property type="molecule type" value="Genomic_DNA"/>
</dbReference>
<dbReference type="OrthoDB" id="8453431at2"/>
<evidence type="ECO:0000256" key="1">
    <source>
        <dbReference type="SAM" id="Phobius"/>
    </source>
</evidence>
<feature type="transmembrane region" description="Helical" evidence="1">
    <location>
        <begin position="56"/>
        <end position="80"/>
    </location>
</feature>
<dbReference type="PANTHER" id="PTHR36435:SF1">
    <property type="entry name" value="CAAX AMINO TERMINAL PROTEASE FAMILY PROTEIN"/>
    <property type="match status" value="1"/>
</dbReference>
<feature type="transmembrane region" description="Helical" evidence="1">
    <location>
        <begin position="184"/>
        <end position="208"/>
    </location>
</feature>
<dbReference type="Pfam" id="PF02517">
    <property type="entry name" value="Rce1-like"/>
    <property type="match status" value="1"/>
</dbReference>
<sequence>MKLLWQPNQGKQANTTLTDMSSRVYVSSTAFPSGANVPHASMKQIRASLNEQAGMLILYLVVMQLIGPAIAAILITLMQAMHHQSVSLGAAFGELSSSSYVGLTNLICVASAFVFWILTHKSQIADTSSDGVFHRSERRMPPLVFIGAVCLLFTCQSLSTIYNIGFSWVVQQLNLEVVSNSERIQAASGTVAMLVYASLFGPIVEEIIFRGVIMKGLQRYGKVFAIVTSSAMFGFFHSDVSQGLFAFSGGLLLGYIASEYSIFWSILLHIVNNMVISNIDSVIFSALPEEAQFWTNLGFLVLGIVLGVLVLYLARVRIKNFITANHAYKGVYASWASFWFVVFIIIQLLVTAMEFSPVSS</sequence>
<evidence type="ECO:0000313" key="3">
    <source>
        <dbReference type="EMBL" id="OZG50696.1"/>
    </source>
</evidence>
<dbReference type="GO" id="GO:0080120">
    <property type="term" value="P:CAAX-box protein maturation"/>
    <property type="evidence" value="ECO:0007669"/>
    <property type="project" value="UniProtKB-ARBA"/>
</dbReference>
<evidence type="ECO:0000313" key="4">
    <source>
        <dbReference type="Proteomes" id="UP000216004"/>
    </source>
</evidence>
<dbReference type="AlphaFoldDB" id="A0A261EVL4"/>
<dbReference type="Proteomes" id="UP000216004">
    <property type="component" value="Unassembled WGS sequence"/>
</dbReference>
<keyword evidence="4" id="KW-1185">Reference proteome</keyword>
<keyword evidence="1" id="KW-0812">Transmembrane</keyword>
<accession>A0A261EVL4</accession>
<keyword evidence="3" id="KW-0645">Protease</keyword>
<keyword evidence="1" id="KW-1133">Transmembrane helix</keyword>
<dbReference type="PANTHER" id="PTHR36435">
    <property type="entry name" value="SLR1288 PROTEIN"/>
    <property type="match status" value="1"/>
</dbReference>
<dbReference type="GO" id="GO:0006508">
    <property type="term" value="P:proteolysis"/>
    <property type="evidence" value="ECO:0007669"/>
    <property type="project" value="UniProtKB-KW"/>
</dbReference>
<feature type="transmembrane region" description="Helical" evidence="1">
    <location>
        <begin position="140"/>
        <end position="164"/>
    </location>
</feature>
<protein>
    <submittedName>
        <fullName evidence="3">CAAX protease self-immunity</fullName>
    </submittedName>
</protein>
<feature type="transmembrane region" description="Helical" evidence="1">
    <location>
        <begin position="244"/>
        <end position="263"/>
    </location>
</feature>
<reference evidence="3 4" key="1">
    <citation type="journal article" date="2017" name="BMC Genomics">
        <title>Comparative genomic and phylogenomic analyses of the Bifidobacteriaceae family.</title>
        <authorList>
            <person name="Lugli G.A."/>
            <person name="Milani C."/>
            <person name="Turroni F."/>
            <person name="Duranti S."/>
            <person name="Mancabelli L."/>
            <person name="Mangifesta M."/>
            <person name="Ferrario C."/>
            <person name="Modesto M."/>
            <person name="Mattarelli P."/>
            <person name="Jiri K."/>
            <person name="van Sinderen D."/>
            <person name="Ventura M."/>
        </authorList>
    </citation>
    <scope>NUCLEOTIDE SEQUENCE [LARGE SCALE GENOMIC DNA]</scope>
    <source>
        <strain evidence="3 4">DSM 22924</strain>
    </source>
</reference>
<dbReference type="InterPro" id="IPR052710">
    <property type="entry name" value="CAAX_protease"/>
</dbReference>
<comment type="caution">
    <text evidence="3">The sequence shown here is derived from an EMBL/GenBank/DDBJ whole genome shotgun (WGS) entry which is preliminary data.</text>
</comment>
<dbReference type="InterPro" id="IPR003675">
    <property type="entry name" value="Rce1/LyrA-like_dom"/>
</dbReference>
<proteinExistence type="predicted"/>
<feature type="transmembrane region" description="Helical" evidence="1">
    <location>
        <begin position="293"/>
        <end position="314"/>
    </location>
</feature>
<dbReference type="GO" id="GO:0004175">
    <property type="term" value="F:endopeptidase activity"/>
    <property type="evidence" value="ECO:0007669"/>
    <property type="project" value="UniProtKB-ARBA"/>
</dbReference>
<name>A0A261EVL4_9BIFI</name>
<feature type="transmembrane region" description="Helical" evidence="1">
    <location>
        <begin position="100"/>
        <end position="119"/>
    </location>
</feature>
<organism evidence="3 4">
    <name type="scientific">Bombiscardovia coagulans</name>
    <dbReference type="NCBI Taxonomy" id="686666"/>
    <lineage>
        <taxon>Bacteria</taxon>
        <taxon>Bacillati</taxon>
        <taxon>Actinomycetota</taxon>
        <taxon>Actinomycetes</taxon>
        <taxon>Bifidobacteriales</taxon>
        <taxon>Bifidobacteriaceae</taxon>
        <taxon>Bombiscardovia</taxon>
    </lineage>
</organism>
<dbReference type="RefSeq" id="WP_094722342.1">
    <property type="nucleotide sequence ID" value="NZ_MWWS01000003.1"/>
</dbReference>
<gene>
    <name evidence="3" type="ORF">BOCO_0296</name>
</gene>
<keyword evidence="1" id="KW-0472">Membrane</keyword>
<feature type="domain" description="CAAX prenyl protease 2/Lysostaphin resistance protein A-like" evidence="2">
    <location>
        <begin position="189"/>
        <end position="275"/>
    </location>
</feature>
<evidence type="ECO:0000259" key="2">
    <source>
        <dbReference type="Pfam" id="PF02517"/>
    </source>
</evidence>